<dbReference type="EMBL" id="MU863631">
    <property type="protein sequence ID" value="KAK4102669.1"/>
    <property type="molecule type" value="Genomic_DNA"/>
</dbReference>
<feature type="compositionally biased region" description="Basic residues" evidence="1">
    <location>
        <begin position="203"/>
        <end position="216"/>
    </location>
</feature>
<feature type="region of interest" description="Disordered" evidence="1">
    <location>
        <begin position="196"/>
        <end position="216"/>
    </location>
</feature>
<evidence type="ECO:0000313" key="3">
    <source>
        <dbReference type="Proteomes" id="UP001305647"/>
    </source>
</evidence>
<reference evidence="2" key="2">
    <citation type="submission" date="2023-05" db="EMBL/GenBank/DDBJ databases">
        <authorList>
            <consortium name="Lawrence Berkeley National Laboratory"/>
            <person name="Steindorff A."/>
            <person name="Hensen N."/>
            <person name="Bonometti L."/>
            <person name="Westerberg I."/>
            <person name="Brannstrom I.O."/>
            <person name="Guillou S."/>
            <person name="Cros-Aarteil S."/>
            <person name="Calhoun S."/>
            <person name="Haridas S."/>
            <person name="Kuo A."/>
            <person name="Mondo S."/>
            <person name="Pangilinan J."/>
            <person name="Riley R."/>
            <person name="Labutti K."/>
            <person name="Andreopoulos B."/>
            <person name="Lipzen A."/>
            <person name="Chen C."/>
            <person name="Yanf M."/>
            <person name="Daum C."/>
            <person name="Ng V."/>
            <person name="Clum A."/>
            <person name="Ohm R."/>
            <person name="Martin F."/>
            <person name="Silar P."/>
            <person name="Natvig D."/>
            <person name="Lalanne C."/>
            <person name="Gautier V."/>
            <person name="Ament-Velasquez S.L."/>
            <person name="Kruys A."/>
            <person name="Hutchinson M.I."/>
            <person name="Powell A.J."/>
            <person name="Barry K."/>
            <person name="Miller A.N."/>
            <person name="Grigoriev I.V."/>
            <person name="Debuchy R."/>
            <person name="Gladieux P."/>
            <person name="Thoren M.H."/>
            <person name="Johannesson H."/>
        </authorList>
    </citation>
    <scope>NUCLEOTIDE SEQUENCE</scope>
    <source>
        <strain evidence="2">CBS 757.83</strain>
    </source>
</reference>
<organism evidence="2 3">
    <name type="scientific">Parathielavia hyrcaniae</name>
    <dbReference type="NCBI Taxonomy" id="113614"/>
    <lineage>
        <taxon>Eukaryota</taxon>
        <taxon>Fungi</taxon>
        <taxon>Dikarya</taxon>
        <taxon>Ascomycota</taxon>
        <taxon>Pezizomycotina</taxon>
        <taxon>Sordariomycetes</taxon>
        <taxon>Sordariomycetidae</taxon>
        <taxon>Sordariales</taxon>
        <taxon>Chaetomiaceae</taxon>
        <taxon>Parathielavia</taxon>
    </lineage>
</organism>
<comment type="caution">
    <text evidence="2">The sequence shown here is derived from an EMBL/GenBank/DDBJ whole genome shotgun (WGS) entry which is preliminary data.</text>
</comment>
<name>A0AAN6Q324_9PEZI</name>
<evidence type="ECO:0000313" key="2">
    <source>
        <dbReference type="EMBL" id="KAK4102669.1"/>
    </source>
</evidence>
<gene>
    <name evidence="2" type="ORF">N658DRAFT_345308</name>
</gene>
<accession>A0AAN6Q324</accession>
<proteinExistence type="predicted"/>
<reference evidence="2" key="1">
    <citation type="journal article" date="2023" name="Mol. Phylogenet. Evol.">
        <title>Genome-scale phylogeny and comparative genomics of the fungal order Sordariales.</title>
        <authorList>
            <person name="Hensen N."/>
            <person name="Bonometti L."/>
            <person name="Westerberg I."/>
            <person name="Brannstrom I.O."/>
            <person name="Guillou S."/>
            <person name="Cros-Aarteil S."/>
            <person name="Calhoun S."/>
            <person name="Haridas S."/>
            <person name="Kuo A."/>
            <person name="Mondo S."/>
            <person name="Pangilinan J."/>
            <person name="Riley R."/>
            <person name="LaButti K."/>
            <person name="Andreopoulos B."/>
            <person name="Lipzen A."/>
            <person name="Chen C."/>
            <person name="Yan M."/>
            <person name="Daum C."/>
            <person name="Ng V."/>
            <person name="Clum A."/>
            <person name="Steindorff A."/>
            <person name="Ohm R.A."/>
            <person name="Martin F."/>
            <person name="Silar P."/>
            <person name="Natvig D.O."/>
            <person name="Lalanne C."/>
            <person name="Gautier V."/>
            <person name="Ament-Velasquez S.L."/>
            <person name="Kruys A."/>
            <person name="Hutchinson M.I."/>
            <person name="Powell A.J."/>
            <person name="Barry K."/>
            <person name="Miller A.N."/>
            <person name="Grigoriev I.V."/>
            <person name="Debuchy R."/>
            <person name="Gladieux P."/>
            <person name="Hiltunen Thoren M."/>
            <person name="Johannesson H."/>
        </authorList>
    </citation>
    <scope>NUCLEOTIDE SEQUENCE</scope>
    <source>
        <strain evidence="2">CBS 757.83</strain>
    </source>
</reference>
<keyword evidence="3" id="KW-1185">Reference proteome</keyword>
<sequence length="216" mass="24284">MRNREVFLVFQVWFEYPKPITSRPATQGQTVLHDGGSNGWVKAPAWHPSPPIMPRPFFRQFTDNVSGPAEKGRQAVLDPKRVSSACAFAGGLLMKLTRMRFGTTSRARAELRDAISPSYPGGDCFADEQSTNSHFTDPSFTSRDKMRPHGFFFWRRGKGKIAAFGDGSAPLELTLSRQHEHTAPDQACWSATRWRDEGGERGSRRHGQGILRTIRH</sequence>
<dbReference type="AlphaFoldDB" id="A0AAN6Q324"/>
<dbReference type="Proteomes" id="UP001305647">
    <property type="component" value="Unassembled WGS sequence"/>
</dbReference>
<evidence type="ECO:0000256" key="1">
    <source>
        <dbReference type="SAM" id="MobiDB-lite"/>
    </source>
</evidence>
<protein>
    <submittedName>
        <fullName evidence="2">Uncharacterized protein</fullName>
    </submittedName>
</protein>